<dbReference type="SUPFAM" id="SSF46785">
    <property type="entry name" value="Winged helix' DNA-binding domain"/>
    <property type="match status" value="1"/>
</dbReference>
<comment type="caution">
    <text evidence="3">The sequence shown here is derived from an EMBL/GenBank/DDBJ whole genome shotgun (WGS) entry which is preliminary data.</text>
</comment>
<evidence type="ECO:0000313" key="4">
    <source>
        <dbReference type="Proteomes" id="UP001157069"/>
    </source>
</evidence>
<feature type="domain" description="Transcription regulator PadR C-terminal" evidence="2">
    <location>
        <begin position="94"/>
        <end position="175"/>
    </location>
</feature>
<evidence type="ECO:0000259" key="1">
    <source>
        <dbReference type="Pfam" id="PF03551"/>
    </source>
</evidence>
<dbReference type="PANTHER" id="PTHR43252:SF6">
    <property type="entry name" value="NEGATIVE TRANSCRIPTION REGULATOR PADR"/>
    <property type="match status" value="1"/>
</dbReference>
<dbReference type="InterPro" id="IPR018309">
    <property type="entry name" value="Tscrpt_reg_PadR_C"/>
</dbReference>
<dbReference type="Gene3D" id="1.10.10.10">
    <property type="entry name" value="Winged helix-like DNA-binding domain superfamily/Winged helix DNA-binding domain"/>
    <property type="match status" value="1"/>
</dbReference>
<dbReference type="PANTHER" id="PTHR43252">
    <property type="entry name" value="TRANSCRIPTIONAL REGULATOR YQJI"/>
    <property type="match status" value="1"/>
</dbReference>
<name>A0ABQ6JUN7_9MICO</name>
<dbReference type="InterPro" id="IPR036390">
    <property type="entry name" value="WH_DNA-bd_sf"/>
</dbReference>
<evidence type="ECO:0000313" key="3">
    <source>
        <dbReference type="EMBL" id="GMA90814.1"/>
    </source>
</evidence>
<dbReference type="InterPro" id="IPR005149">
    <property type="entry name" value="Tscrpt_reg_PadR_N"/>
</dbReference>
<evidence type="ECO:0000259" key="2">
    <source>
        <dbReference type="Pfam" id="PF10400"/>
    </source>
</evidence>
<organism evidence="3 4">
    <name type="scientific">Homoserinibacter gongjuensis</name>
    <dbReference type="NCBI Taxonomy" id="1162968"/>
    <lineage>
        <taxon>Bacteria</taxon>
        <taxon>Bacillati</taxon>
        <taxon>Actinomycetota</taxon>
        <taxon>Actinomycetes</taxon>
        <taxon>Micrococcales</taxon>
        <taxon>Microbacteriaceae</taxon>
        <taxon>Homoserinibacter</taxon>
    </lineage>
</organism>
<dbReference type="InterPro" id="IPR036388">
    <property type="entry name" value="WH-like_DNA-bd_sf"/>
</dbReference>
<sequence length="183" mass="19923">MPRTTQTDLAVLAALSVTPMTGYALREAILDHLGAFWSESFGQIYPALSRLREAGYVEAFDGERTGSSTYRLTASGRTQLVDLMREAPVRTPPRNGMLLRLFFGDVLGARACRELVAEYRDLATRQLAELAEARRATEADDAGTSQRPYQLMTISAGEHSARAALAWADETLASLDALVAAGR</sequence>
<dbReference type="EMBL" id="BSVA01000001">
    <property type="protein sequence ID" value="GMA90814.1"/>
    <property type="molecule type" value="Genomic_DNA"/>
</dbReference>
<dbReference type="Gene3D" id="6.10.140.190">
    <property type="match status" value="1"/>
</dbReference>
<dbReference type="Proteomes" id="UP001157069">
    <property type="component" value="Unassembled WGS sequence"/>
</dbReference>
<feature type="domain" description="Transcription regulator PadR N-terminal" evidence="1">
    <location>
        <begin position="11"/>
        <end position="80"/>
    </location>
</feature>
<reference evidence="4" key="1">
    <citation type="journal article" date="2019" name="Int. J. Syst. Evol. Microbiol.">
        <title>The Global Catalogue of Microorganisms (GCM) 10K type strain sequencing project: providing services to taxonomists for standard genome sequencing and annotation.</title>
        <authorList>
            <consortium name="The Broad Institute Genomics Platform"/>
            <consortium name="The Broad Institute Genome Sequencing Center for Infectious Disease"/>
            <person name="Wu L."/>
            <person name="Ma J."/>
        </authorList>
    </citation>
    <scope>NUCLEOTIDE SEQUENCE [LARGE SCALE GENOMIC DNA]</scope>
    <source>
        <strain evidence="4">NBRC 108755</strain>
    </source>
</reference>
<accession>A0ABQ6JUN7</accession>
<proteinExistence type="predicted"/>
<evidence type="ECO:0008006" key="5">
    <source>
        <dbReference type="Google" id="ProtNLM"/>
    </source>
</evidence>
<dbReference type="RefSeq" id="WP_284298766.1">
    <property type="nucleotide sequence ID" value="NZ_BSVA01000001.1"/>
</dbReference>
<keyword evidence="4" id="KW-1185">Reference proteome</keyword>
<dbReference type="Pfam" id="PF10400">
    <property type="entry name" value="Vir_act_alpha_C"/>
    <property type="match status" value="1"/>
</dbReference>
<dbReference type="Pfam" id="PF03551">
    <property type="entry name" value="PadR"/>
    <property type="match status" value="1"/>
</dbReference>
<protein>
    <recommendedName>
        <fullName evidence="5">PadR family transcriptional regulator</fullName>
    </recommendedName>
</protein>
<gene>
    <name evidence="3" type="ORF">GCM10025869_13430</name>
</gene>